<gene>
    <name evidence="1" type="ORF">ONZ43_g6253</name>
</gene>
<sequence>MSKDEDLVILRRFGDLNMLHLLTLQTELDKLRLDFQKACEDDENSDKFRVFGYLADDSAQRGADSQRGLKREQKMALKRHLSQNIRNTLKEYNAALLTESQLRNLDPPEKGDVTYLRAWISPEIGGGELEEDDRNCWEESHDDDFVSLKNPEWKQNKILTYMNLIIHIAYYKLWGHKNVCPCPP</sequence>
<dbReference type="Proteomes" id="UP001153334">
    <property type="component" value="Unassembled WGS sequence"/>
</dbReference>
<dbReference type="EMBL" id="JAPESX010002166">
    <property type="protein sequence ID" value="KAJ8109020.1"/>
    <property type="molecule type" value="Genomic_DNA"/>
</dbReference>
<protein>
    <submittedName>
        <fullName evidence="1">Uncharacterized protein</fullName>
    </submittedName>
</protein>
<keyword evidence="2" id="KW-1185">Reference proteome</keyword>
<accession>A0ACC2I1J0</accession>
<organism evidence="1 2">
    <name type="scientific">Nemania bipapillata</name>
    <dbReference type="NCBI Taxonomy" id="110536"/>
    <lineage>
        <taxon>Eukaryota</taxon>
        <taxon>Fungi</taxon>
        <taxon>Dikarya</taxon>
        <taxon>Ascomycota</taxon>
        <taxon>Pezizomycotina</taxon>
        <taxon>Sordariomycetes</taxon>
        <taxon>Xylariomycetidae</taxon>
        <taxon>Xylariales</taxon>
        <taxon>Xylariaceae</taxon>
        <taxon>Nemania</taxon>
    </lineage>
</organism>
<evidence type="ECO:0000313" key="1">
    <source>
        <dbReference type="EMBL" id="KAJ8109020.1"/>
    </source>
</evidence>
<name>A0ACC2I1J0_9PEZI</name>
<proteinExistence type="predicted"/>
<evidence type="ECO:0000313" key="2">
    <source>
        <dbReference type="Proteomes" id="UP001153334"/>
    </source>
</evidence>
<reference evidence="1" key="1">
    <citation type="submission" date="2022-11" db="EMBL/GenBank/DDBJ databases">
        <title>Genome Sequence of Nemania bipapillata.</title>
        <authorList>
            <person name="Buettner E."/>
        </authorList>
    </citation>
    <scope>NUCLEOTIDE SEQUENCE</scope>
    <source>
        <strain evidence="1">CP14</strain>
    </source>
</reference>
<comment type="caution">
    <text evidence="1">The sequence shown here is derived from an EMBL/GenBank/DDBJ whole genome shotgun (WGS) entry which is preliminary data.</text>
</comment>